<dbReference type="InterPro" id="IPR036104">
    <property type="entry name" value="BFN_sf"/>
</dbReference>
<dbReference type="GO" id="GO:0004518">
    <property type="term" value="F:nuclease activity"/>
    <property type="evidence" value="ECO:0007669"/>
    <property type="project" value="InterPro"/>
</dbReference>
<dbReference type="PROSITE" id="PS51658">
    <property type="entry name" value="BFN"/>
    <property type="match status" value="1"/>
</dbReference>
<dbReference type="InterPro" id="IPR003729">
    <property type="entry name" value="Bi_nuclease_dom"/>
</dbReference>
<sequence>MIQMSVQTLVVTNAPNPSILVLCPTEDFEKHRDCRIVPIWLGVVEASQLGMSLENAHFARPMTHDLMMNALTSLDATILRVEIVAQKEQTFYAHLILHQGDRTIELDARPSDAISLAVRQGAPIFMDEDVLQKTSFPFLFHSDKDDQEEIKEFHSFVKNLHPDDFLE</sequence>
<dbReference type="PANTHER" id="PTHR15160">
    <property type="entry name" value="VON HIPPEL-LINDAU PROTEIN"/>
    <property type="match status" value="1"/>
</dbReference>
<accession>A0A172RVS6</accession>
<dbReference type="EMBL" id="FOEC01000001">
    <property type="protein sequence ID" value="SEO42133.1"/>
    <property type="molecule type" value="Genomic_DNA"/>
</dbReference>
<dbReference type="OrthoDB" id="9788698at2"/>
<evidence type="ECO:0000313" key="3">
    <source>
        <dbReference type="Proteomes" id="UP000182975"/>
    </source>
</evidence>
<dbReference type="AlphaFoldDB" id="A0A172RVS6"/>
<keyword evidence="3" id="KW-1185">Reference proteome</keyword>
<dbReference type="KEGG" id="ddt:AAY81_00035"/>
<dbReference type="RefSeq" id="WP_066659819.1">
    <property type="nucleotide sequence ID" value="NZ_CP011402.1"/>
</dbReference>
<dbReference type="PANTHER" id="PTHR15160:SF1">
    <property type="entry name" value="VON HIPPEL-LINDAU DISEASE TUMOR SUPPRESSOR"/>
    <property type="match status" value="1"/>
</dbReference>
<dbReference type="PATRIC" id="fig|79604.3.peg.7"/>
<proteinExistence type="predicted"/>
<name>A0A172RVS6_9ACTN</name>
<reference evidence="3" key="1">
    <citation type="submission" date="2016-10" db="EMBL/GenBank/DDBJ databases">
        <authorList>
            <person name="Varghese N."/>
        </authorList>
    </citation>
    <scope>NUCLEOTIDE SEQUENCE [LARGE SCALE GENOMIC DNA]</scope>
    <source>
        <strain evidence="3">DSM 21843</strain>
    </source>
</reference>
<protein>
    <recommendedName>
        <fullName evidence="1">BFN domain-containing protein</fullName>
    </recommendedName>
</protein>
<feature type="domain" description="BFN" evidence="1">
    <location>
        <begin position="1"/>
        <end position="138"/>
    </location>
</feature>
<dbReference type="SUPFAM" id="SSF103256">
    <property type="entry name" value="Hypothetical protein TM0160"/>
    <property type="match status" value="1"/>
</dbReference>
<dbReference type="Gene3D" id="3.10.690.10">
    <property type="entry name" value="Bifunctional nuclease domain"/>
    <property type="match status" value="1"/>
</dbReference>
<dbReference type="Proteomes" id="UP000182975">
    <property type="component" value="Unassembled WGS sequence"/>
</dbReference>
<dbReference type="Pfam" id="PF02577">
    <property type="entry name" value="BFN_dom"/>
    <property type="match status" value="1"/>
</dbReference>
<evidence type="ECO:0000313" key="2">
    <source>
        <dbReference type="EMBL" id="SEO42133.1"/>
    </source>
</evidence>
<gene>
    <name evidence="2" type="ORF">SAMN02910314_00201</name>
</gene>
<organism evidence="2 3">
    <name type="scientific">Denitrobacterium detoxificans</name>
    <dbReference type="NCBI Taxonomy" id="79604"/>
    <lineage>
        <taxon>Bacteria</taxon>
        <taxon>Bacillati</taxon>
        <taxon>Actinomycetota</taxon>
        <taxon>Coriobacteriia</taxon>
        <taxon>Eggerthellales</taxon>
        <taxon>Eggerthellaceae</taxon>
        <taxon>Denitrobacterium</taxon>
    </lineage>
</organism>
<evidence type="ECO:0000259" key="1">
    <source>
        <dbReference type="PROSITE" id="PS51658"/>
    </source>
</evidence>